<dbReference type="InterPro" id="IPR039426">
    <property type="entry name" value="TonB-dep_rcpt-like"/>
</dbReference>
<keyword evidence="4 8" id="KW-0812">Transmembrane</keyword>
<dbReference type="AlphaFoldDB" id="A0AAU8FPJ3"/>
<keyword evidence="7 8" id="KW-0998">Cell outer membrane</keyword>
<name>A0AAU8FPJ3_9BACT</name>
<evidence type="ECO:0000259" key="9">
    <source>
        <dbReference type="Pfam" id="PF07715"/>
    </source>
</evidence>
<evidence type="ECO:0000256" key="6">
    <source>
        <dbReference type="ARBA" id="ARBA00023136"/>
    </source>
</evidence>
<evidence type="ECO:0000256" key="1">
    <source>
        <dbReference type="ARBA" id="ARBA00004571"/>
    </source>
</evidence>
<keyword evidence="5" id="KW-0732">Signal</keyword>
<comment type="similarity">
    <text evidence="8">Belongs to the TonB-dependent receptor family.</text>
</comment>
<dbReference type="InterPro" id="IPR037066">
    <property type="entry name" value="Plug_dom_sf"/>
</dbReference>
<dbReference type="InterPro" id="IPR023996">
    <property type="entry name" value="TonB-dep_OMP_SusC/RagA"/>
</dbReference>
<reference evidence="10" key="1">
    <citation type="submission" date="2024-06" db="EMBL/GenBank/DDBJ databases">
        <title>Sequencing and assembly of the genome of Dyadobacter sp. strain 676, a symbiont of Cyamopsis tetragonoloba.</title>
        <authorList>
            <person name="Guro P."/>
            <person name="Sazanova A."/>
            <person name="Kuznetsova I."/>
            <person name="Belimov A."/>
            <person name="Safronova V."/>
        </authorList>
    </citation>
    <scope>NUCLEOTIDE SEQUENCE</scope>
    <source>
        <strain evidence="10">676</strain>
    </source>
</reference>
<dbReference type="GO" id="GO:0044718">
    <property type="term" value="P:siderophore transmembrane transport"/>
    <property type="evidence" value="ECO:0007669"/>
    <property type="project" value="TreeGrafter"/>
</dbReference>
<dbReference type="Pfam" id="PF07715">
    <property type="entry name" value="Plug"/>
    <property type="match status" value="1"/>
</dbReference>
<dbReference type="Gene3D" id="2.170.130.10">
    <property type="entry name" value="TonB-dependent receptor, plug domain"/>
    <property type="match status" value="1"/>
</dbReference>
<keyword evidence="6 8" id="KW-0472">Membrane</keyword>
<keyword evidence="2 8" id="KW-0813">Transport</keyword>
<proteinExistence type="inferred from homology"/>
<dbReference type="Gene3D" id="2.40.170.20">
    <property type="entry name" value="TonB-dependent receptor, beta-barrel domain"/>
    <property type="match status" value="1"/>
</dbReference>
<evidence type="ECO:0000256" key="5">
    <source>
        <dbReference type="ARBA" id="ARBA00022729"/>
    </source>
</evidence>
<gene>
    <name evidence="10" type="ORF">ABV298_04570</name>
</gene>
<dbReference type="InterPro" id="IPR023997">
    <property type="entry name" value="TonB-dep_OMP_SusC/RagA_CS"/>
</dbReference>
<dbReference type="EMBL" id="CP159289">
    <property type="protein sequence ID" value="XCH25707.1"/>
    <property type="molecule type" value="Genomic_DNA"/>
</dbReference>
<dbReference type="PANTHER" id="PTHR30069">
    <property type="entry name" value="TONB-DEPENDENT OUTER MEMBRANE RECEPTOR"/>
    <property type="match status" value="1"/>
</dbReference>
<dbReference type="PANTHER" id="PTHR30069:SF29">
    <property type="entry name" value="HEMOGLOBIN AND HEMOGLOBIN-HAPTOGLOBIN-BINDING PROTEIN 1-RELATED"/>
    <property type="match status" value="1"/>
</dbReference>
<dbReference type="NCBIfam" id="TIGR04056">
    <property type="entry name" value="OMP_RagA_SusC"/>
    <property type="match status" value="1"/>
</dbReference>
<evidence type="ECO:0000313" key="10">
    <source>
        <dbReference type="EMBL" id="XCH25707.1"/>
    </source>
</evidence>
<evidence type="ECO:0000256" key="4">
    <source>
        <dbReference type="ARBA" id="ARBA00022692"/>
    </source>
</evidence>
<dbReference type="PROSITE" id="PS52016">
    <property type="entry name" value="TONB_DEPENDENT_REC_3"/>
    <property type="match status" value="1"/>
</dbReference>
<comment type="subcellular location">
    <subcellularLocation>
        <location evidence="1 8">Cell outer membrane</location>
        <topology evidence="1 8">Multi-pass membrane protein</topology>
    </subcellularLocation>
</comment>
<dbReference type="GO" id="GO:0009279">
    <property type="term" value="C:cell outer membrane"/>
    <property type="evidence" value="ECO:0007669"/>
    <property type="project" value="UniProtKB-SubCell"/>
</dbReference>
<protein>
    <submittedName>
        <fullName evidence="10">TonB-dependent receptor</fullName>
    </submittedName>
</protein>
<evidence type="ECO:0000256" key="8">
    <source>
        <dbReference type="PROSITE-ProRule" id="PRU01360"/>
    </source>
</evidence>
<evidence type="ECO:0000256" key="7">
    <source>
        <dbReference type="ARBA" id="ARBA00023237"/>
    </source>
</evidence>
<dbReference type="InterPro" id="IPR036942">
    <property type="entry name" value="Beta-barrel_TonB_sf"/>
</dbReference>
<evidence type="ECO:0000256" key="3">
    <source>
        <dbReference type="ARBA" id="ARBA00022452"/>
    </source>
</evidence>
<dbReference type="InterPro" id="IPR012910">
    <property type="entry name" value="Plug_dom"/>
</dbReference>
<dbReference type="SUPFAM" id="SSF56935">
    <property type="entry name" value="Porins"/>
    <property type="match status" value="1"/>
</dbReference>
<dbReference type="NCBIfam" id="TIGR04057">
    <property type="entry name" value="SusC_RagA_signa"/>
    <property type="match status" value="1"/>
</dbReference>
<accession>A0AAU8FPJ3</accession>
<keyword evidence="10" id="KW-0675">Receptor</keyword>
<feature type="domain" description="TonB-dependent receptor plug" evidence="9">
    <location>
        <begin position="45"/>
        <end position="113"/>
    </location>
</feature>
<dbReference type="RefSeq" id="WP_353721005.1">
    <property type="nucleotide sequence ID" value="NZ_CP159289.1"/>
</dbReference>
<sequence length="905" mass="99954">MGRRNVRTLPAQLRSLKLPISRKCLLPVLIRRCRGRLPAYSCRPTRGAPGSDVTVRIRGTGTIGNNNPLYVIDGTPTGPEALNLFNPRDIESIVVLKDAAAATIYGSRAANGVILVTTKKGRNGEARVSFDAYYGLQTAWRLPRLLHVEEYATIVNEAYTNAGKAPAFGRPDTLGANHTWLEELFRAAPTQNYNLSVAGGNEKAQYALSGAFLDQQGILPNSGFKRISFRLNTSCKVKAKWQIGQNLTISHSTGNQVRTNELGGILANAVYKRPFDAVYDDEGKYAESAMDPNPIAQAYRTENRRSKLRLFGNVFAEYELTSAFKFRSNFGLDLNYSRNKNYIPAFGATPNSLVEYADMSYAPLWQNSLSFSKKIGNRHELSAVLSVDAQSGRYEFLTVKGDNFVTDDPRNRYISAAQNIDLGRVDGNATEWALLSLVSRLNYTFLDRYLFGVSFRRDGTSRFAKGHRWGNFPSFSAAWRISDEPFLRDQTTLSDLKIRASWGRLGNQEVGDNYATYNTVSTGLQYAFGPGSQTYYDGLGIPTNGRAGAKLTSDKLVWEASTQTDVGIDLAFFNNKLQFTADYFLRKTSDMLLDQPVSSLSGASTISINAGSIRNRGFELSAGLNNSSGDFRYGAGFNITRIENKVLALNPGISYILGPVSGTQGALLTRTSVGDEVGTFYGYVTDGVFQNMEEVNNHAKQEIGTAPGDIRFKDLNNDHVINAKDQTKIGSPIPDWLFGVNGNISYKGFEISLLFQGVQGNAIYNQLAMRAQSGTNLFNKFAGIRDRWTGEGTSYSEPRVHITDPNNNARVSDRWVEDGSYIRLKNVQIGYVIPADAVRKTGLSRIRLYATAQNLLTWTRYSGFDPEMGPSTEFVDGRGADLEVGADKGRYPQARTFIFGLSLTF</sequence>
<keyword evidence="3 8" id="KW-1134">Transmembrane beta strand</keyword>
<dbReference type="GO" id="GO:0015344">
    <property type="term" value="F:siderophore uptake transmembrane transporter activity"/>
    <property type="evidence" value="ECO:0007669"/>
    <property type="project" value="TreeGrafter"/>
</dbReference>
<organism evidence="10">
    <name type="scientific">Dyadobacter sp. 676</name>
    <dbReference type="NCBI Taxonomy" id="3088362"/>
    <lineage>
        <taxon>Bacteria</taxon>
        <taxon>Pseudomonadati</taxon>
        <taxon>Bacteroidota</taxon>
        <taxon>Cytophagia</taxon>
        <taxon>Cytophagales</taxon>
        <taxon>Spirosomataceae</taxon>
        <taxon>Dyadobacter</taxon>
    </lineage>
</organism>
<evidence type="ECO:0000256" key="2">
    <source>
        <dbReference type="ARBA" id="ARBA00022448"/>
    </source>
</evidence>